<dbReference type="EMBL" id="JBEWLZ010000004">
    <property type="protein sequence ID" value="MET1489863.1"/>
    <property type="molecule type" value="Genomic_DNA"/>
</dbReference>
<dbReference type="Proteomes" id="UP001548590">
    <property type="component" value="Unassembled WGS sequence"/>
</dbReference>
<dbReference type="Pfam" id="PF14258">
    <property type="entry name" value="DUF4350"/>
    <property type="match status" value="1"/>
</dbReference>
<dbReference type="InterPro" id="IPR025646">
    <property type="entry name" value="DUF4350"/>
</dbReference>
<organism evidence="3 4">
    <name type="scientific">Uliginosibacterium paludis</name>
    <dbReference type="NCBI Taxonomy" id="1615952"/>
    <lineage>
        <taxon>Bacteria</taxon>
        <taxon>Pseudomonadati</taxon>
        <taxon>Pseudomonadota</taxon>
        <taxon>Betaproteobacteria</taxon>
        <taxon>Rhodocyclales</taxon>
        <taxon>Zoogloeaceae</taxon>
        <taxon>Uliginosibacterium</taxon>
    </lineage>
</organism>
<evidence type="ECO:0000313" key="4">
    <source>
        <dbReference type="Proteomes" id="UP001548590"/>
    </source>
</evidence>
<evidence type="ECO:0000256" key="1">
    <source>
        <dbReference type="SAM" id="MobiDB-lite"/>
    </source>
</evidence>
<feature type="region of interest" description="Disordered" evidence="1">
    <location>
        <begin position="186"/>
        <end position="208"/>
    </location>
</feature>
<feature type="domain" description="DUF4350" evidence="2">
    <location>
        <begin position="43"/>
        <end position="255"/>
    </location>
</feature>
<comment type="caution">
    <text evidence="3">The sequence shown here is derived from an EMBL/GenBank/DDBJ whole genome shotgun (WGS) entry which is preliminary data.</text>
</comment>
<proteinExistence type="predicted"/>
<accession>A0ABV2CPW9</accession>
<gene>
    <name evidence="3" type="ORF">ABVT11_08495</name>
</gene>
<evidence type="ECO:0000313" key="3">
    <source>
        <dbReference type="EMBL" id="MET1489863.1"/>
    </source>
</evidence>
<evidence type="ECO:0000259" key="2">
    <source>
        <dbReference type="Pfam" id="PF14258"/>
    </source>
</evidence>
<protein>
    <submittedName>
        <fullName evidence="3">DUF4350 domain-containing protein</fullName>
    </submittedName>
</protein>
<reference evidence="3 4" key="1">
    <citation type="submission" date="2024-07" db="EMBL/GenBank/DDBJ databases">
        <title>Uliginosibacterium paludis KCTC:42655.</title>
        <authorList>
            <person name="Kim M.K."/>
        </authorList>
    </citation>
    <scope>NUCLEOTIDE SEQUENCE [LARGE SCALE GENOMIC DNA]</scope>
    <source>
        <strain evidence="3 4">KCTC 42655</strain>
    </source>
</reference>
<dbReference type="RefSeq" id="WP_345923149.1">
    <property type="nucleotide sequence ID" value="NZ_JBDIVF010000001.1"/>
</dbReference>
<keyword evidence="4" id="KW-1185">Reference proteome</keyword>
<sequence length="419" mass="47211">MNRRWLKWLLILLVIAAGLGYVVRHLEWHEEQIRGKASAEALANPWHAGRLLLEASGIQTKYVRRAHELNDLPDRQTLMLTGLERLADPEVREPLLHWLQAGGHLVIPLRLEDQGQALLDTLGLEIRGQLPGGSNFLSEGNSPVRRLQVEQAGHDAILPGAVVFDTSLPADRLIWKTTLRGHFKDDDDDTFHPVEDASRQGQDPEDHLQEADSNEDLLLFARFRYGKGFVTTGGFEPFDNDHLDFHDDAALFLRLMTLPDGPRTVTMITLTPYDGLWRWLLEHAPEALFIAALMLAAWLRRQMPRFGPLLPEPLPSRPGLREHLAASGQYLLREGCHEALLAPLRESVAQQLDALAHRHPELESRERLGEHVSGIAAAEIRRALTAAPDSPHEFLRHARTLATLRQRCRQLARPSGVHP</sequence>
<name>A0ABV2CPW9_9RHOO</name>